<accession>A0A2M4DH35</accession>
<evidence type="ECO:0000313" key="1">
    <source>
        <dbReference type="EMBL" id="MBW76894.1"/>
    </source>
</evidence>
<name>A0A2M4DH35_ANODA</name>
<proteinExistence type="predicted"/>
<organism evidence="1">
    <name type="scientific">Anopheles darlingi</name>
    <name type="common">Mosquito</name>
    <dbReference type="NCBI Taxonomy" id="43151"/>
    <lineage>
        <taxon>Eukaryota</taxon>
        <taxon>Metazoa</taxon>
        <taxon>Ecdysozoa</taxon>
        <taxon>Arthropoda</taxon>
        <taxon>Hexapoda</taxon>
        <taxon>Insecta</taxon>
        <taxon>Pterygota</taxon>
        <taxon>Neoptera</taxon>
        <taxon>Endopterygota</taxon>
        <taxon>Diptera</taxon>
        <taxon>Nematocera</taxon>
        <taxon>Culicoidea</taxon>
        <taxon>Culicidae</taxon>
        <taxon>Anophelinae</taxon>
        <taxon>Anopheles</taxon>
    </lineage>
</organism>
<sequence>MCKFPYQRKFHFHVTLAAAAATAAMLLDVTQKDICMHVSCSGRACLCVSESQQQRADVPFLTCSFGQTPGNGQRSLSISFISSRNITSQHNGTLLLLLTMMMTRTGIWLPPSSRFDS</sequence>
<reference evidence="1" key="1">
    <citation type="submission" date="2018-01" db="EMBL/GenBank/DDBJ databases">
        <title>An insight into the sialome of Amazonian anophelines.</title>
        <authorList>
            <person name="Ribeiro J.M."/>
            <person name="Scarpassa V."/>
            <person name="Calvo E."/>
        </authorList>
    </citation>
    <scope>NUCLEOTIDE SEQUENCE</scope>
</reference>
<protein>
    <submittedName>
        <fullName evidence="1">Putative secreted protein</fullName>
    </submittedName>
</protein>
<dbReference type="EMBL" id="GGFL01012716">
    <property type="protein sequence ID" value="MBW76894.1"/>
    <property type="molecule type" value="Transcribed_RNA"/>
</dbReference>
<dbReference type="AlphaFoldDB" id="A0A2M4DH35"/>